<sequence length="324" mass="37466">MKQRDPIEFGIILSLDRAMILQQSELISADLSYFPEDSQPHIYLICKRPRISFDPDRIEINDGVITLGIRVQRQANVENHTYSMFHNYEIKTIEWDCPYPFSFLTVKLNGQKLLRLKAAAMAQTASNYQVEDDYLDLEIVYVGQSYGREGSRTAPARILNHSTLQTIYADTSQKNPDCEVWLVLCSFSQTIATSLDGLSDSKNDFLEDQKDKLFQKLTKEGIGPSQEINLAEAALIRYFRPDYNVIYKESFPKLGHQGYLECYVLGINSISMELSTVEQLNCQFYSSHVERKFTHIFHYTLHTEQEKQSMYQFFPDFKVPGLQN</sequence>
<protein>
    <submittedName>
        <fullName evidence="1">Uncharacterized protein</fullName>
    </submittedName>
</protein>
<proteinExistence type="predicted"/>
<dbReference type="EMBL" id="JAVDTI010000011">
    <property type="protein sequence ID" value="MDR6809672.1"/>
    <property type="molecule type" value="Genomic_DNA"/>
</dbReference>
<name>A0ABU1R8Z5_9BACT</name>
<evidence type="ECO:0000313" key="1">
    <source>
        <dbReference type="EMBL" id="MDR6809672.1"/>
    </source>
</evidence>
<keyword evidence="2" id="KW-1185">Reference proteome</keyword>
<dbReference type="Proteomes" id="UP001264980">
    <property type="component" value="Unassembled WGS sequence"/>
</dbReference>
<organism evidence="1 2">
    <name type="scientific">Dyadobacter fermentans</name>
    <dbReference type="NCBI Taxonomy" id="94254"/>
    <lineage>
        <taxon>Bacteria</taxon>
        <taxon>Pseudomonadati</taxon>
        <taxon>Bacteroidota</taxon>
        <taxon>Cytophagia</taxon>
        <taxon>Cytophagales</taxon>
        <taxon>Spirosomataceae</taxon>
        <taxon>Dyadobacter</taxon>
    </lineage>
</organism>
<evidence type="ECO:0000313" key="2">
    <source>
        <dbReference type="Proteomes" id="UP001264980"/>
    </source>
</evidence>
<reference evidence="1 2" key="1">
    <citation type="submission" date="2023-07" db="EMBL/GenBank/DDBJ databases">
        <title>Sorghum-associated microbial communities from plants grown in Nebraska, USA.</title>
        <authorList>
            <person name="Schachtman D."/>
        </authorList>
    </citation>
    <scope>NUCLEOTIDE SEQUENCE [LARGE SCALE GENOMIC DNA]</scope>
    <source>
        <strain evidence="1 2">BE57</strain>
    </source>
</reference>
<gene>
    <name evidence="1" type="ORF">J2W84_006748</name>
</gene>
<comment type="caution">
    <text evidence="1">The sequence shown here is derived from an EMBL/GenBank/DDBJ whole genome shotgun (WGS) entry which is preliminary data.</text>
</comment>
<dbReference type="RefSeq" id="WP_309993441.1">
    <property type="nucleotide sequence ID" value="NZ_JAVDTI010000011.1"/>
</dbReference>
<accession>A0ABU1R8Z5</accession>